<evidence type="ECO:0000256" key="1">
    <source>
        <dbReference type="ARBA" id="ARBA00006484"/>
    </source>
</evidence>
<dbReference type="EMBL" id="CP038266">
    <property type="protein sequence ID" value="QBR90124.1"/>
    <property type="molecule type" value="Genomic_DNA"/>
</dbReference>
<reference evidence="3 4" key="1">
    <citation type="submission" date="2019-03" db="EMBL/GenBank/DDBJ databases">
        <authorList>
            <person name="Dong K."/>
        </authorList>
    </citation>
    <scope>NUCLEOTIDE SEQUENCE [LARGE SCALE GENOMIC DNA]</scope>
    <source>
        <strain evidence="4">dk512</strain>
    </source>
</reference>
<dbReference type="PRINTS" id="PR00080">
    <property type="entry name" value="SDRFAMILY"/>
</dbReference>
<accession>A0ABX5SZ68</accession>
<dbReference type="InterPro" id="IPR020904">
    <property type="entry name" value="Sc_DH/Rdtase_CS"/>
</dbReference>
<dbReference type="Pfam" id="PF13561">
    <property type="entry name" value="adh_short_C2"/>
    <property type="match status" value="1"/>
</dbReference>
<organism evidence="3 4">
    <name type="scientific">Microbacterium wangchenii</name>
    <dbReference type="NCBI Taxonomy" id="2541726"/>
    <lineage>
        <taxon>Bacteria</taxon>
        <taxon>Bacillati</taxon>
        <taxon>Actinomycetota</taxon>
        <taxon>Actinomycetes</taxon>
        <taxon>Micrococcales</taxon>
        <taxon>Microbacteriaceae</taxon>
        <taxon>Microbacterium</taxon>
    </lineage>
</organism>
<evidence type="ECO:0000256" key="2">
    <source>
        <dbReference type="ARBA" id="ARBA00023002"/>
    </source>
</evidence>
<dbReference type="PRINTS" id="PR00081">
    <property type="entry name" value="GDHRDH"/>
</dbReference>
<proteinExistence type="inferred from homology"/>
<dbReference type="PROSITE" id="PS00061">
    <property type="entry name" value="ADH_SHORT"/>
    <property type="match status" value="1"/>
</dbReference>
<keyword evidence="4" id="KW-1185">Reference proteome</keyword>
<dbReference type="InterPro" id="IPR002347">
    <property type="entry name" value="SDR_fam"/>
</dbReference>
<gene>
    <name evidence="3" type="ORF">E4K62_16410</name>
</gene>
<comment type="similarity">
    <text evidence="1">Belongs to the short-chain dehydrogenases/reductases (SDR) family.</text>
</comment>
<dbReference type="InterPro" id="IPR036291">
    <property type="entry name" value="NAD(P)-bd_dom_sf"/>
</dbReference>
<sequence>MMDGFDGKVALVTGAASGIGRAVALELAGNGAKVVAVDLKDGPTQSIVDEIAAAGGSAIAAPADVADARQVKAGVDAAVEAFGGLHLAFNNAGIGGPQGLLGDYDDSDDFAAYQRLIDINLNSVYYGMRYEIPAIIAAGGGAIVNTSSILGIVGEPTAAPYSAAKHGVAGMTKSAGAAYAAQGVRINSVHPGYIDTPLLEALPKEAYEALVQKHPIGRLGTAEEVAHLVVFLLSDRASFINGSQYLIDGGYTAV</sequence>
<protein>
    <submittedName>
        <fullName evidence="3">SDR family oxidoreductase</fullName>
    </submittedName>
</protein>
<keyword evidence="2" id="KW-0560">Oxidoreductase</keyword>
<name>A0ABX5SZ68_9MICO</name>
<dbReference type="SUPFAM" id="SSF51735">
    <property type="entry name" value="NAD(P)-binding Rossmann-fold domains"/>
    <property type="match status" value="1"/>
</dbReference>
<evidence type="ECO:0000313" key="4">
    <source>
        <dbReference type="Proteomes" id="UP000295748"/>
    </source>
</evidence>
<evidence type="ECO:0000313" key="3">
    <source>
        <dbReference type="EMBL" id="QBR90124.1"/>
    </source>
</evidence>
<dbReference type="PANTHER" id="PTHR24321:SF8">
    <property type="entry name" value="ESTRADIOL 17-BETA-DEHYDROGENASE 8-RELATED"/>
    <property type="match status" value="1"/>
</dbReference>
<dbReference type="Proteomes" id="UP000295748">
    <property type="component" value="Chromosome"/>
</dbReference>
<dbReference type="Gene3D" id="3.40.50.720">
    <property type="entry name" value="NAD(P)-binding Rossmann-like Domain"/>
    <property type="match status" value="1"/>
</dbReference>
<dbReference type="PANTHER" id="PTHR24321">
    <property type="entry name" value="DEHYDROGENASES, SHORT CHAIN"/>
    <property type="match status" value="1"/>
</dbReference>